<dbReference type="InterPro" id="IPR001283">
    <property type="entry name" value="CRISP-related"/>
</dbReference>
<accession>A0A131Y972</accession>
<evidence type="ECO:0000313" key="3">
    <source>
        <dbReference type="EMBL" id="JAP75098.1"/>
    </source>
</evidence>
<dbReference type="PANTHER" id="PTHR10334">
    <property type="entry name" value="CYSTEINE-RICH SECRETORY PROTEIN-RELATED"/>
    <property type="match status" value="1"/>
</dbReference>
<dbReference type="FunFam" id="3.40.33.10:FF:000002">
    <property type="entry name" value="Golgi-associated plant pathogenesis-related protein 1"/>
    <property type="match status" value="1"/>
</dbReference>
<evidence type="ECO:0000256" key="1">
    <source>
        <dbReference type="SAM" id="MobiDB-lite"/>
    </source>
</evidence>
<dbReference type="Gene3D" id="3.40.33.10">
    <property type="entry name" value="CAP"/>
    <property type="match status" value="1"/>
</dbReference>
<dbReference type="InterPro" id="IPR014044">
    <property type="entry name" value="CAP_dom"/>
</dbReference>
<evidence type="ECO:0000259" key="2">
    <source>
        <dbReference type="SMART" id="SM00198"/>
    </source>
</evidence>
<dbReference type="GO" id="GO:0005576">
    <property type="term" value="C:extracellular region"/>
    <property type="evidence" value="ECO:0007669"/>
    <property type="project" value="InterPro"/>
</dbReference>
<feature type="domain" description="SCP" evidence="2">
    <location>
        <begin position="106"/>
        <end position="241"/>
    </location>
</feature>
<dbReference type="EMBL" id="GEFM01000698">
    <property type="protein sequence ID" value="JAP75098.1"/>
    <property type="molecule type" value="mRNA"/>
</dbReference>
<dbReference type="InterPro" id="IPR018244">
    <property type="entry name" value="Allrgn_V5/Tpx1_CS"/>
</dbReference>
<feature type="region of interest" description="Disordered" evidence="1">
    <location>
        <begin position="74"/>
        <end position="108"/>
    </location>
</feature>
<dbReference type="PROSITE" id="PS01009">
    <property type="entry name" value="CRISP_1"/>
    <property type="match status" value="1"/>
</dbReference>
<dbReference type="SMART" id="SM00198">
    <property type="entry name" value="SCP"/>
    <property type="match status" value="1"/>
</dbReference>
<protein>
    <submittedName>
        <fullName evidence="3">Putative scp gapr-1 like scp-like extracellular protein</fullName>
    </submittedName>
</protein>
<name>A0A131Y972_IXORI</name>
<proteinExistence type="evidence at transcript level"/>
<dbReference type="Pfam" id="PF00188">
    <property type="entry name" value="CAP"/>
    <property type="match status" value="1"/>
</dbReference>
<dbReference type="InterPro" id="IPR035940">
    <property type="entry name" value="CAP_sf"/>
</dbReference>
<organism evidence="3">
    <name type="scientific">Ixodes ricinus</name>
    <name type="common">Common tick</name>
    <name type="synonym">Acarus ricinus</name>
    <dbReference type="NCBI Taxonomy" id="34613"/>
    <lineage>
        <taxon>Eukaryota</taxon>
        <taxon>Metazoa</taxon>
        <taxon>Ecdysozoa</taxon>
        <taxon>Arthropoda</taxon>
        <taxon>Chelicerata</taxon>
        <taxon>Arachnida</taxon>
        <taxon>Acari</taxon>
        <taxon>Parasitiformes</taxon>
        <taxon>Ixodida</taxon>
        <taxon>Ixodoidea</taxon>
        <taxon>Ixodidae</taxon>
        <taxon>Ixodinae</taxon>
        <taxon>Ixodes</taxon>
    </lineage>
</organism>
<dbReference type="InterPro" id="IPR034113">
    <property type="entry name" value="SCP_GAPR1-like"/>
</dbReference>
<sequence length="252" mass="28218">MVTATRTTRRVVQVTGTSSGFSDGAFECEKVTRTMVKRTVVRHPDGTEEVREEVVTDGGDSSLIDTTEHSKPRKSVLSSWFGKKEPKPAAIDAQPSKPAKAMSEKEFQEDSLKWHNHYRAIHGVPPLKHSSQLCKYAQEWADNLAKRDRFEHRQDHKYGENIYMAWSSDRTKEVTGREAVDSWYSEIKDHRFGGEPRSLGSGHFTQVVWKGSTELGTGRARTSSGKLLVVANYNPAGNMIGSFAQNVPPPKK</sequence>
<dbReference type="SUPFAM" id="SSF55797">
    <property type="entry name" value="PR-1-like"/>
    <property type="match status" value="1"/>
</dbReference>
<dbReference type="PRINTS" id="PR00837">
    <property type="entry name" value="V5TPXLIKE"/>
</dbReference>
<reference evidence="3" key="1">
    <citation type="submission" date="2016-02" db="EMBL/GenBank/DDBJ databases">
        <title>RNAseq analyses of the midgut from blood- or serum-fed Ixodes ricinus ticks.</title>
        <authorList>
            <person name="Perner J."/>
            <person name="Provaznik J."/>
            <person name="Schrenkova J."/>
            <person name="Urbanova V."/>
            <person name="Ribeiro J.M."/>
            <person name="Kopacek P."/>
        </authorList>
    </citation>
    <scope>NUCLEOTIDE SEQUENCE</scope>
    <source>
        <tissue evidence="3">Gut</tissue>
    </source>
</reference>
<dbReference type="AlphaFoldDB" id="A0A131Y972"/>
<dbReference type="CDD" id="cd05382">
    <property type="entry name" value="CAP_GAPR1-like"/>
    <property type="match status" value="1"/>
</dbReference>